<dbReference type="Gene3D" id="3.20.20.450">
    <property type="entry name" value="EAL domain"/>
    <property type="match status" value="1"/>
</dbReference>
<feature type="transmembrane region" description="Helical" evidence="1">
    <location>
        <begin position="121"/>
        <end position="141"/>
    </location>
</feature>
<dbReference type="SUPFAM" id="SSF55781">
    <property type="entry name" value="GAF domain-like"/>
    <property type="match status" value="1"/>
</dbReference>
<dbReference type="CDD" id="cd01949">
    <property type="entry name" value="GGDEF"/>
    <property type="match status" value="1"/>
</dbReference>
<dbReference type="AlphaFoldDB" id="A0A2S6IDZ7"/>
<accession>A0A2S6IDZ7</accession>
<dbReference type="SUPFAM" id="SSF141868">
    <property type="entry name" value="EAL domain-like"/>
    <property type="match status" value="1"/>
</dbReference>
<dbReference type="SMART" id="SM00065">
    <property type="entry name" value="GAF"/>
    <property type="match status" value="1"/>
</dbReference>
<dbReference type="FunFam" id="3.20.20.450:FF:000001">
    <property type="entry name" value="Cyclic di-GMP phosphodiesterase yahA"/>
    <property type="match status" value="1"/>
</dbReference>
<organism evidence="4 5">
    <name type="scientific">Kineococcus xinjiangensis</name>
    <dbReference type="NCBI Taxonomy" id="512762"/>
    <lineage>
        <taxon>Bacteria</taxon>
        <taxon>Bacillati</taxon>
        <taxon>Actinomycetota</taxon>
        <taxon>Actinomycetes</taxon>
        <taxon>Kineosporiales</taxon>
        <taxon>Kineosporiaceae</taxon>
        <taxon>Kineococcus</taxon>
    </lineage>
</organism>
<dbReference type="InterPro" id="IPR029016">
    <property type="entry name" value="GAF-like_dom_sf"/>
</dbReference>
<dbReference type="PANTHER" id="PTHR44757:SF2">
    <property type="entry name" value="BIOFILM ARCHITECTURE MAINTENANCE PROTEIN MBAA"/>
    <property type="match status" value="1"/>
</dbReference>
<dbReference type="PROSITE" id="PS50883">
    <property type="entry name" value="EAL"/>
    <property type="match status" value="1"/>
</dbReference>
<keyword evidence="1" id="KW-1133">Transmembrane helix</keyword>
<evidence type="ECO:0000256" key="1">
    <source>
        <dbReference type="SAM" id="Phobius"/>
    </source>
</evidence>
<name>A0A2S6IDZ7_9ACTN</name>
<feature type="transmembrane region" description="Helical" evidence="1">
    <location>
        <begin position="184"/>
        <end position="209"/>
    </location>
</feature>
<dbReference type="PANTHER" id="PTHR44757">
    <property type="entry name" value="DIGUANYLATE CYCLASE DGCP"/>
    <property type="match status" value="1"/>
</dbReference>
<dbReference type="Gene3D" id="3.30.450.40">
    <property type="match status" value="1"/>
</dbReference>
<dbReference type="CDD" id="cd01948">
    <property type="entry name" value="EAL"/>
    <property type="match status" value="1"/>
</dbReference>
<dbReference type="InterPro" id="IPR052155">
    <property type="entry name" value="Biofilm_reg_signaling"/>
</dbReference>
<evidence type="ECO:0000259" key="3">
    <source>
        <dbReference type="PROSITE" id="PS50887"/>
    </source>
</evidence>
<feature type="transmembrane region" description="Helical" evidence="1">
    <location>
        <begin position="153"/>
        <end position="172"/>
    </location>
</feature>
<keyword evidence="1" id="KW-0472">Membrane</keyword>
<dbReference type="OrthoDB" id="5165646at2"/>
<gene>
    <name evidence="4" type="ORF">CLV92_11443</name>
</gene>
<dbReference type="Pfam" id="PF13185">
    <property type="entry name" value="GAF_2"/>
    <property type="match status" value="1"/>
</dbReference>
<dbReference type="SMART" id="SM00052">
    <property type="entry name" value="EAL"/>
    <property type="match status" value="1"/>
</dbReference>
<dbReference type="NCBIfam" id="TIGR00254">
    <property type="entry name" value="GGDEF"/>
    <property type="match status" value="1"/>
</dbReference>
<protein>
    <submittedName>
        <fullName evidence="4">Diguanylate cyclase (GGDEF)-like protein</fullName>
    </submittedName>
</protein>
<sequence>MLVRERYLRPSRETFLVLALIAALLLAGAGLGAPQWGQPAHLPFLPVPWWALALVFAAVEAVSLDLQIKREATAVSISELPLVLGLFLAAPADLLVGRVVGSALVFVLIRRSPVLKTTFNLALVGFETCVAVAAFAVVTTWADGLDPLSWGAAYVAVLLAQALSFVGLGLVIAVHEGDARIGSILWVTIAGLRTAPMGITLALIAVTCLFADPRSALLLAGAGGVMLIAYRAYSALHDRHLGLERIFRFSQAVTSSPGVDEVLTSVLTEAKDLLHAEQAEAAFVTPGGSIARVRLDVGGRLRRSEEVEQSADRWLLGAVVDGGAPVLMPRGTRDAAQHRWLEREGVREAVAVPLRGGAGIVGALVVADRLGDVRTFSPEDVLLLETVANHASTALQNGELVDRLRHDAFHDALTGLPNRAELQRLAVAALDDVRDRRSGCAAVLLLDLDGFKDVNDTLGHHQGDQLLVEVAARLTDAVGSAGTVARLGGDEFAVLLPGADAERAQGVGRRILAALEQPVELNGMEVEVGGSLGVALAPQHAVDPATLLKRADVAMYEAKASGRGLCLYEPEIDTATPRRLTMVGELRAALQRGEIDVHVQPKALLTTGEVVGVEALVRWDHPVLGKVSPEEFVPVAERSGLIGPLTSRVLDVALAASAQWRSRGVDVSVAVNLSPRSLRGSDLVEEVARLLRRYGVPGDRLVLEVTEGSVMSDPARSVAILHELRALGVRLSVDDFGTGYSSLSYLKRLPVQEVKIDRSFVVGLREGGGDVPIVRSIVDLGRHLGLRVVAEGVEEQEAWDLLTAMGCDLVQGWHLARAMPVSDFLTWYEQRSRAVPRSLRAV</sequence>
<dbReference type="InterPro" id="IPR035919">
    <property type="entry name" value="EAL_sf"/>
</dbReference>
<dbReference type="SUPFAM" id="SSF55073">
    <property type="entry name" value="Nucleotide cyclase"/>
    <property type="match status" value="1"/>
</dbReference>
<dbReference type="EMBL" id="PTJD01000014">
    <property type="protein sequence ID" value="PPK92442.1"/>
    <property type="molecule type" value="Genomic_DNA"/>
</dbReference>
<dbReference type="Pfam" id="PF00990">
    <property type="entry name" value="GGDEF"/>
    <property type="match status" value="1"/>
</dbReference>
<dbReference type="InterPro" id="IPR000160">
    <property type="entry name" value="GGDEF_dom"/>
</dbReference>
<feature type="domain" description="EAL" evidence="2">
    <location>
        <begin position="579"/>
        <end position="832"/>
    </location>
</feature>
<reference evidence="4 5" key="1">
    <citation type="submission" date="2018-02" db="EMBL/GenBank/DDBJ databases">
        <title>Genomic Encyclopedia of Archaeal and Bacterial Type Strains, Phase II (KMG-II): from individual species to whole genera.</title>
        <authorList>
            <person name="Goeker M."/>
        </authorList>
    </citation>
    <scope>NUCLEOTIDE SEQUENCE [LARGE SCALE GENOMIC DNA]</scope>
    <source>
        <strain evidence="4 5">DSM 22857</strain>
    </source>
</reference>
<dbReference type="SMART" id="SM00267">
    <property type="entry name" value="GGDEF"/>
    <property type="match status" value="1"/>
</dbReference>
<feature type="transmembrane region" description="Helical" evidence="1">
    <location>
        <begin position="48"/>
        <end position="68"/>
    </location>
</feature>
<keyword evidence="1" id="KW-0812">Transmembrane</keyword>
<dbReference type="InterPro" id="IPR001633">
    <property type="entry name" value="EAL_dom"/>
</dbReference>
<evidence type="ECO:0000313" key="4">
    <source>
        <dbReference type="EMBL" id="PPK92442.1"/>
    </source>
</evidence>
<dbReference type="InterPro" id="IPR043128">
    <property type="entry name" value="Rev_trsase/Diguanyl_cyclase"/>
</dbReference>
<evidence type="ECO:0000313" key="5">
    <source>
        <dbReference type="Proteomes" id="UP000239485"/>
    </source>
</evidence>
<dbReference type="RefSeq" id="WP_104434675.1">
    <property type="nucleotide sequence ID" value="NZ_PTJD01000014.1"/>
</dbReference>
<dbReference type="PROSITE" id="PS50887">
    <property type="entry name" value="GGDEF"/>
    <property type="match status" value="1"/>
</dbReference>
<proteinExistence type="predicted"/>
<dbReference type="InterPro" id="IPR003018">
    <property type="entry name" value="GAF"/>
</dbReference>
<evidence type="ECO:0000259" key="2">
    <source>
        <dbReference type="PROSITE" id="PS50883"/>
    </source>
</evidence>
<feature type="domain" description="GGDEF" evidence="3">
    <location>
        <begin position="439"/>
        <end position="570"/>
    </location>
</feature>
<dbReference type="Gene3D" id="3.30.70.270">
    <property type="match status" value="1"/>
</dbReference>
<comment type="caution">
    <text evidence="4">The sequence shown here is derived from an EMBL/GenBank/DDBJ whole genome shotgun (WGS) entry which is preliminary data.</text>
</comment>
<dbReference type="InterPro" id="IPR029787">
    <property type="entry name" value="Nucleotide_cyclase"/>
</dbReference>
<keyword evidence="5" id="KW-1185">Reference proteome</keyword>
<dbReference type="Proteomes" id="UP000239485">
    <property type="component" value="Unassembled WGS sequence"/>
</dbReference>
<dbReference type="Pfam" id="PF00563">
    <property type="entry name" value="EAL"/>
    <property type="match status" value="1"/>
</dbReference>